<dbReference type="EC" id="2.3.1.101" evidence="5"/>
<organism evidence="5 6">
    <name type="scientific">Methanoregula boonei (strain DSM 21154 / JCM 14090 / 6A8)</name>
    <dbReference type="NCBI Taxonomy" id="456442"/>
    <lineage>
        <taxon>Archaea</taxon>
        <taxon>Methanobacteriati</taxon>
        <taxon>Methanobacteriota</taxon>
        <taxon>Stenosarchaea group</taxon>
        <taxon>Methanomicrobia</taxon>
        <taxon>Methanomicrobiales</taxon>
        <taxon>Methanoregulaceae</taxon>
        <taxon>Methanoregula</taxon>
    </lineage>
</organism>
<evidence type="ECO:0000259" key="4">
    <source>
        <dbReference type="Pfam" id="PF02741"/>
    </source>
</evidence>
<dbReference type="AlphaFoldDB" id="A7I700"/>
<keyword evidence="2 5" id="KW-0808">Transferase</keyword>
<dbReference type="RefSeq" id="WP_012106538.1">
    <property type="nucleotide sequence ID" value="NC_009712.1"/>
</dbReference>
<dbReference type="GO" id="GO:0030270">
    <property type="term" value="F:formylmethanofuran-tetrahydromethanopterin N-formyltransferase activity"/>
    <property type="evidence" value="ECO:0007669"/>
    <property type="project" value="UniProtKB-EC"/>
</dbReference>
<dbReference type="Gene3D" id="3.30.70.520">
    <property type="match status" value="2"/>
</dbReference>
<gene>
    <name evidence="5" type="ordered locus">Mboo_0993</name>
</gene>
<dbReference type="HOGENOM" id="CLU_081314_0_0_2"/>
<evidence type="ECO:0000256" key="2">
    <source>
        <dbReference type="ARBA" id="ARBA00022679"/>
    </source>
</evidence>
<dbReference type="InterPro" id="IPR014053">
    <property type="entry name" value="ForMFR_H4MPT_ForTrfase"/>
</dbReference>
<dbReference type="GeneID" id="5411670"/>
<name>A7I700_METB6</name>
<feature type="domain" description="Formylmethanofuran: tetrahydromethanopterin formyltransferase Ftr C-terminal" evidence="4">
    <location>
        <begin position="150"/>
        <end position="300"/>
    </location>
</feature>
<protein>
    <submittedName>
        <fullName evidence="5">Formylmethanofuran--tetrahydromethanopterin N-formyltransferase</fullName>
        <ecNumber evidence="5">2.3.1.101</ecNumber>
    </submittedName>
</protein>
<evidence type="ECO:0000256" key="1">
    <source>
        <dbReference type="ARBA" id="ARBA00006770"/>
    </source>
</evidence>
<proteinExistence type="inferred from homology"/>
<dbReference type="EMBL" id="CP000780">
    <property type="protein sequence ID" value="ABS55511.1"/>
    <property type="molecule type" value="Genomic_DNA"/>
</dbReference>
<comment type="similarity">
    <text evidence="1">Belongs to the FTR family.</text>
</comment>
<dbReference type="Pfam" id="PF02741">
    <property type="entry name" value="FTR_C"/>
    <property type="match status" value="1"/>
</dbReference>
<keyword evidence="5" id="KW-0012">Acyltransferase</keyword>
<dbReference type="InterPro" id="IPR022667">
    <property type="entry name" value="ForMFR_H4MPT_ForTrfase_N"/>
</dbReference>
<dbReference type="Proteomes" id="UP000002408">
    <property type="component" value="Chromosome"/>
</dbReference>
<evidence type="ECO:0000313" key="5">
    <source>
        <dbReference type="EMBL" id="ABS55511.1"/>
    </source>
</evidence>
<dbReference type="InterPro" id="IPR002770">
    <property type="entry name" value="ForMFR_H4MPT_ForTrfase_C"/>
</dbReference>
<dbReference type="Pfam" id="PF01913">
    <property type="entry name" value="FTR"/>
    <property type="match status" value="1"/>
</dbReference>
<dbReference type="InterPro" id="IPR023447">
    <property type="entry name" value="ForMFR_H4MPT_ForTrfase_fd-like"/>
</dbReference>
<dbReference type="STRING" id="456442.Mboo_0993"/>
<dbReference type="eggNOG" id="arCOG02695">
    <property type="taxonomic scope" value="Archaea"/>
</dbReference>
<dbReference type="SUPFAM" id="SSF55112">
    <property type="entry name" value="Formylmethanofuran:tetrahydromethanopterin formyltransferase"/>
    <property type="match status" value="2"/>
</dbReference>
<dbReference type="KEGG" id="mbn:Mboo_0993"/>
<sequence length="302" mass="31835">MGGERTMEIGGAVILDTFAEAFPVWISRVLVTADTPGWALAAAAEATGFATSKIACPCEAGIERPLARGETPDKRPGYSILICTEKKEMKAQVAARVSQCILPAPTASAFDGLPAAKDRFYTRMHYFGDTYEERCVVGGRQCWKIPVMEGWYTGEERFGLMKGIAGGNFLVMAEDRAAALSGAEAAMAKVAGTPGIIASFPGGIVGSGSKVGCKNYRFPMPASTNHRWCPALKNKIPDSLVPDGVGAVYEIVINGFDEAAIAGAMREGIRAAAATGKVSCIGASNFEGKLGQTRINLHALFS</sequence>
<dbReference type="NCBIfam" id="NF002554">
    <property type="entry name" value="PRK02114.1"/>
    <property type="match status" value="1"/>
</dbReference>
<keyword evidence="6" id="KW-1185">Reference proteome</keyword>
<evidence type="ECO:0000313" key="6">
    <source>
        <dbReference type="Proteomes" id="UP000002408"/>
    </source>
</evidence>
<dbReference type="GO" id="GO:0006730">
    <property type="term" value="P:one-carbon metabolic process"/>
    <property type="evidence" value="ECO:0007669"/>
    <property type="project" value="InterPro"/>
</dbReference>
<reference evidence="6" key="1">
    <citation type="journal article" date="2015" name="Microbiology">
        <title>Genome of Methanoregula boonei 6A8 reveals adaptations to oligotrophic peatland environments.</title>
        <authorList>
            <person name="Braeuer S."/>
            <person name="Cadillo-Quiroz H."/>
            <person name="Kyrpides N."/>
            <person name="Woyke T."/>
            <person name="Goodwin L."/>
            <person name="Detter C."/>
            <person name="Podell S."/>
            <person name="Yavitt J.B."/>
            <person name="Zinder S.H."/>
        </authorList>
    </citation>
    <scope>NUCLEOTIDE SEQUENCE [LARGE SCALE GENOMIC DNA]</scope>
    <source>
        <strain evidence="6">DSM 21154 / JCM 14090 / 6A8</strain>
    </source>
</reference>
<accession>A7I700</accession>
<feature type="domain" description="Formylmethanofuran: tetrahydromethanopterin formyltransferase Ftr N-terminal" evidence="3">
    <location>
        <begin position="7"/>
        <end position="147"/>
    </location>
</feature>
<dbReference type="PIRSF" id="PIRSF006414">
    <property type="entry name" value="Ftr_formyl_trnsf"/>
    <property type="match status" value="1"/>
</dbReference>
<dbReference type="NCBIfam" id="TIGR03119">
    <property type="entry name" value="one_C_fhcD"/>
    <property type="match status" value="1"/>
</dbReference>
<evidence type="ECO:0000259" key="3">
    <source>
        <dbReference type="Pfam" id="PF01913"/>
    </source>
</evidence>